<sequence>AMKRLRAFKFRICPTPEQESLLFRHAGCTRFVWNKALDLQKRRLEAGMPLLTYGDTAKLLTLWRESDEYGFLALAPSQQQTLKNIDRAIREALDKKNPKRFPGSRRRARRPPFSIPRERSST</sequence>
<reference evidence="3" key="1">
    <citation type="submission" date="2013-08" db="EMBL/GenBank/DDBJ databases">
        <authorList>
            <person name="Mendez C."/>
            <person name="Richter M."/>
            <person name="Ferrer M."/>
            <person name="Sanchez J."/>
        </authorList>
    </citation>
    <scope>NUCLEOTIDE SEQUENCE</scope>
</reference>
<proteinExistence type="predicted"/>
<feature type="domain" description="Transposase putative helix-turn-helix" evidence="2">
    <location>
        <begin position="2"/>
        <end position="47"/>
    </location>
</feature>
<accession>T1B773</accession>
<dbReference type="AlphaFoldDB" id="T1B773"/>
<name>T1B773_9ZZZZ</name>
<dbReference type="Pfam" id="PF12323">
    <property type="entry name" value="HTH_OrfB_IS605"/>
    <property type="match status" value="1"/>
</dbReference>
<dbReference type="InterPro" id="IPR021027">
    <property type="entry name" value="Transposase_put_HTH"/>
</dbReference>
<evidence type="ECO:0000256" key="1">
    <source>
        <dbReference type="SAM" id="MobiDB-lite"/>
    </source>
</evidence>
<evidence type="ECO:0000259" key="2">
    <source>
        <dbReference type="Pfam" id="PF12323"/>
    </source>
</evidence>
<feature type="non-terminal residue" evidence="3">
    <location>
        <position position="1"/>
    </location>
</feature>
<feature type="compositionally biased region" description="Basic residues" evidence="1">
    <location>
        <begin position="97"/>
        <end position="110"/>
    </location>
</feature>
<feature type="region of interest" description="Disordered" evidence="1">
    <location>
        <begin position="93"/>
        <end position="122"/>
    </location>
</feature>
<dbReference type="EMBL" id="AUZX01010197">
    <property type="protein sequence ID" value="EQD48849.1"/>
    <property type="molecule type" value="Genomic_DNA"/>
</dbReference>
<reference evidence="3" key="2">
    <citation type="journal article" date="2014" name="ISME J.">
        <title>Microbial stratification in low pH oxic and suboxic macroscopic growths along an acid mine drainage.</title>
        <authorList>
            <person name="Mendez-Garcia C."/>
            <person name="Mesa V."/>
            <person name="Sprenger R.R."/>
            <person name="Richter M."/>
            <person name="Diez M.S."/>
            <person name="Solano J."/>
            <person name="Bargiela R."/>
            <person name="Golyshina O.V."/>
            <person name="Manteca A."/>
            <person name="Ramos J.L."/>
            <person name="Gallego J.R."/>
            <person name="Llorente I."/>
            <person name="Martins Dos Santos V.A."/>
            <person name="Jensen O.N."/>
            <person name="Pelaez A.I."/>
            <person name="Sanchez J."/>
            <person name="Ferrer M."/>
        </authorList>
    </citation>
    <scope>NUCLEOTIDE SEQUENCE</scope>
</reference>
<gene>
    <name evidence="3" type="ORF">B1A_13902</name>
</gene>
<comment type="caution">
    <text evidence="3">The sequence shown here is derived from an EMBL/GenBank/DDBJ whole genome shotgun (WGS) entry which is preliminary data.</text>
</comment>
<protein>
    <submittedName>
        <fullName evidence="3">Transposase</fullName>
    </submittedName>
</protein>
<evidence type="ECO:0000313" key="3">
    <source>
        <dbReference type="EMBL" id="EQD48849.1"/>
    </source>
</evidence>
<organism evidence="3">
    <name type="scientific">mine drainage metagenome</name>
    <dbReference type="NCBI Taxonomy" id="410659"/>
    <lineage>
        <taxon>unclassified sequences</taxon>
        <taxon>metagenomes</taxon>
        <taxon>ecological metagenomes</taxon>
    </lineage>
</organism>